<organism evidence="6 7">
    <name type="scientific">Bosea vestrisii</name>
    <dbReference type="NCBI Taxonomy" id="151416"/>
    <lineage>
        <taxon>Bacteria</taxon>
        <taxon>Pseudomonadati</taxon>
        <taxon>Pseudomonadota</taxon>
        <taxon>Alphaproteobacteria</taxon>
        <taxon>Hyphomicrobiales</taxon>
        <taxon>Boseaceae</taxon>
        <taxon>Bosea</taxon>
    </lineage>
</organism>
<keyword evidence="7" id="KW-1185">Reference proteome</keyword>
<evidence type="ECO:0000313" key="7">
    <source>
        <dbReference type="Proteomes" id="UP001596104"/>
    </source>
</evidence>
<dbReference type="PANTHER" id="PTHR30290">
    <property type="entry name" value="PERIPLASMIC BINDING COMPONENT OF ABC TRANSPORTER"/>
    <property type="match status" value="1"/>
</dbReference>
<feature type="signal peptide" evidence="4">
    <location>
        <begin position="1"/>
        <end position="24"/>
    </location>
</feature>
<reference evidence="7" key="1">
    <citation type="journal article" date="2019" name="Int. J. Syst. Evol. Microbiol.">
        <title>The Global Catalogue of Microorganisms (GCM) 10K type strain sequencing project: providing services to taxonomists for standard genome sequencing and annotation.</title>
        <authorList>
            <consortium name="The Broad Institute Genomics Platform"/>
            <consortium name="The Broad Institute Genome Sequencing Center for Infectious Disease"/>
            <person name="Wu L."/>
            <person name="Ma J."/>
        </authorList>
    </citation>
    <scope>NUCLEOTIDE SEQUENCE [LARGE SCALE GENOMIC DNA]</scope>
    <source>
        <strain evidence="7">CGMCC 1.16326</strain>
    </source>
</reference>
<proteinExistence type="inferred from homology"/>
<evidence type="ECO:0000259" key="5">
    <source>
        <dbReference type="Pfam" id="PF00496"/>
    </source>
</evidence>
<protein>
    <submittedName>
        <fullName evidence="6">ABC transporter substrate-binding protein</fullName>
    </submittedName>
</protein>
<feature type="chain" id="PRO_5046517581" evidence="4">
    <location>
        <begin position="25"/>
        <end position="128"/>
    </location>
</feature>
<evidence type="ECO:0000256" key="3">
    <source>
        <dbReference type="ARBA" id="ARBA00022729"/>
    </source>
</evidence>
<evidence type="ECO:0000313" key="6">
    <source>
        <dbReference type="EMBL" id="MFC5394517.1"/>
    </source>
</evidence>
<evidence type="ECO:0000256" key="2">
    <source>
        <dbReference type="ARBA" id="ARBA00005695"/>
    </source>
</evidence>
<dbReference type="InterPro" id="IPR000914">
    <property type="entry name" value="SBP_5_dom"/>
</dbReference>
<name>A0ABW0HDN9_9HYPH</name>
<comment type="caution">
    <text evidence="6">The sequence shown here is derived from an EMBL/GenBank/DDBJ whole genome shotgun (WGS) entry which is preliminary data.</text>
</comment>
<evidence type="ECO:0000256" key="4">
    <source>
        <dbReference type="SAM" id="SignalP"/>
    </source>
</evidence>
<accession>A0ABW0HDN9</accession>
<dbReference type="PANTHER" id="PTHR30290:SF38">
    <property type="entry name" value="D,D-DIPEPTIDE-BINDING PERIPLASMIC PROTEIN DDPA-RELATED"/>
    <property type="match status" value="1"/>
</dbReference>
<dbReference type="InterPro" id="IPR039424">
    <property type="entry name" value="SBP_5"/>
</dbReference>
<dbReference type="Pfam" id="PF00496">
    <property type="entry name" value="SBP_bac_5"/>
    <property type="match status" value="1"/>
</dbReference>
<dbReference type="RefSeq" id="WP_377009872.1">
    <property type="nucleotide sequence ID" value="NZ_JBHSLV010000031.1"/>
</dbReference>
<dbReference type="Gene3D" id="3.40.190.10">
    <property type="entry name" value="Periplasmic binding protein-like II"/>
    <property type="match status" value="1"/>
</dbReference>
<comment type="subcellular location">
    <subcellularLocation>
        <location evidence="1">Periplasm</location>
    </subcellularLocation>
</comment>
<dbReference type="Proteomes" id="UP001596104">
    <property type="component" value="Unassembled WGS sequence"/>
</dbReference>
<dbReference type="SUPFAM" id="SSF53850">
    <property type="entry name" value="Periplasmic binding protein-like II"/>
    <property type="match status" value="1"/>
</dbReference>
<dbReference type="EMBL" id="JBHSLV010000031">
    <property type="protein sequence ID" value="MFC5394517.1"/>
    <property type="molecule type" value="Genomic_DNA"/>
</dbReference>
<gene>
    <name evidence="6" type="ORF">ACFPPC_17910</name>
</gene>
<evidence type="ECO:0000256" key="1">
    <source>
        <dbReference type="ARBA" id="ARBA00004418"/>
    </source>
</evidence>
<sequence length="128" mass="14469">MSIRKFLAAAVLTLLTVISKPAFAESVLRVVPLNELKILDPIWTTAYSTRDHGYLVYDTLFGMDENFRPQSQMVEKWSVSGDQLTWTFVLREGLKWSDGSAVTAEDCVASLRRWAARDTQGQILASWL</sequence>
<feature type="domain" description="Solute-binding protein family 5" evidence="5">
    <location>
        <begin position="69"/>
        <end position="122"/>
    </location>
</feature>
<keyword evidence="3 4" id="KW-0732">Signal</keyword>
<comment type="similarity">
    <text evidence="2">Belongs to the bacterial solute-binding protein 5 family.</text>
</comment>